<evidence type="ECO:0000256" key="2">
    <source>
        <dbReference type="ARBA" id="ARBA00012573"/>
    </source>
</evidence>
<evidence type="ECO:0000256" key="11">
    <source>
        <dbReference type="SAM" id="MobiDB-lite"/>
    </source>
</evidence>
<keyword evidence="14" id="KW-0540">Nuclease</keyword>
<dbReference type="Pfam" id="PF01974">
    <property type="entry name" value="tRNA_int_endo"/>
    <property type="match status" value="1"/>
</dbReference>
<dbReference type="Proteomes" id="UP000009328">
    <property type="component" value="Unassembled WGS sequence"/>
</dbReference>
<dbReference type="AlphaFoldDB" id="K0KXB7"/>
<dbReference type="GO" id="GO:0000213">
    <property type="term" value="F:tRNA-intron lyase activity"/>
    <property type="evidence" value="ECO:0007669"/>
    <property type="project" value="UniProtKB-UniRule"/>
</dbReference>
<comment type="function">
    <text evidence="5">Constitutes one of the two catalytic subunit of the tRNA-splicing endonuclease complex, a complex responsible for identification and cleavage of the splice sites in pre-tRNA. It cleaves pre-tRNA at the 5'- and 3'-splice sites to release the intron. The products are an intron and two tRNA half-molecules bearing 2',3'-cyclic phosphate and 5'-OH termini. There are no conserved sequences at the splice sites, but the intron is invariably located at the same site in the gene, placing the splice sites an invariant distance from the constant structural features of the tRNA body. It probably carries the active site for 3'-splice site cleavage.</text>
</comment>
<evidence type="ECO:0000256" key="6">
    <source>
        <dbReference type="ARBA" id="ARBA00062123"/>
    </source>
</evidence>
<dbReference type="eggNOG" id="KOG4133">
    <property type="taxonomic scope" value="Eukaryota"/>
</dbReference>
<keyword evidence="10" id="KW-0175">Coiled coil</keyword>
<dbReference type="Pfam" id="PF26577">
    <property type="entry name" value="TSEN34_N"/>
    <property type="match status" value="1"/>
</dbReference>
<keyword evidence="4 8" id="KW-0456">Lyase</keyword>
<proteinExistence type="inferred from homology"/>
<keyword evidence="3 8" id="KW-0819">tRNA processing</keyword>
<evidence type="ECO:0000256" key="10">
    <source>
        <dbReference type="SAM" id="Coils"/>
    </source>
</evidence>
<dbReference type="GO" id="GO:0003676">
    <property type="term" value="F:nucleic acid binding"/>
    <property type="evidence" value="ECO:0007669"/>
    <property type="project" value="InterPro"/>
</dbReference>
<feature type="active site" evidence="9">
    <location>
        <position position="221"/>
    </location>
</feature>
<dbReference type="InterPro" id="IPR059049">
    <property type="entry name" value="TSEN34_N"/>
</dbReference>
<dbReference type="PANTHER" id="PTHR13070:SF0">
    <property type="entry name" value="TRNA-SPLICING ENDONUCLEASE SUBUNIT SEN34"/>
    <property type="match status" value="1"/>
</dbReference>
<organism evidence="14 15">
    <name type="scientific">Wickerhamomyces ciferrii (strain ATCC 14091 / BCRC 22168 / CBS 111 / JCM 3599 / NBRC 0793 / NRRL Y-1031 F-60-10)</name>
    <name type="common">Yeast</name>
    <name type="synonym">Pichia ciferrii</name>
    <dbReference type="NCBI Taxonomy" id="1206466"/>
    <lineage>
        <taxon>Eukaryota</taxon>
        <taxon>Fungi</taxon>
        <taxon>Dikarya</taxon>
        <taxon>Ascomycota</taxon>
        <taxon>Saccharomycotina</taxon>
        <taxon>Saccharomycetes</taxon>
        <taxon>Phaffomycetales</taxon>
        <taxon>Wickerhamomycetaceae</taxon>
        <taxon>Wickerhamomyces</taxon>
    </lineage>
</organism>
<dbReference type="HOGENOM" id="CLU_049366_1_0_1"/>
<comment type="caution">
    <text evidence="14">The sequence shown here is derived from an EMBL/GenBank/DDBJ whole genome shotgun (WGS) entry which is preliminary data.</text>
</comment>
<feature type="compositionally biased region" description="Acidic residues" evidence="11">
    <location>
        <begin position="260"/>
        <end position="276"/>
    </location>
</feature>
<evidence type="ECO:0000256" key="8">
    <source>
        <dbReference type="PIRNR" id="PIRNR017250"/>
    </source>
</evidence>
<feature type="coiled-coil region" evidence="10">
    <location>
        <begin position="94"/>
        <end position="121"/>
    </location>
</feature>
<evidence type="ECO:0000256" key="1">
    <source>
        <dbReference type="ARBA" id="ARBA00008078"/>
    </source>
</evidence>
<evidence type="ECO:0000259" key="13">
    <source>
        <dbReference type="Pfam" id="PF26577"/>
    </source>
</evidence>
<dbReference type="FunCoup" id="K0KXB7">
    <property type="interactions" value="154"/>
</dbReference>
<dbReference type="EMBL" id="CAIF01000207">
    <property type="protein sequence ID" value="CCH45718.1"/>
    <property type="molecule type" value="Genomic_DNA"/>
</dbReference>
<dbReference type="PIRSF" id="PIRSF017250">
    <property type="entry name" value="tRNA_splic_SEN34"/>
    <property type="match status" value="1"/>
</dbReference>
<sequence length="292" mass="33540">MNKEEGAMVTDEKLPISIINNKAFIFDLNVIKKLRFLGIGGVLSGTLPTAPQQNVFLGLPLQLMIEEVVWLVENEYAYLVPERDFLNDLIQGLNNDDVLQIQNEKQKLMDLEQNEKLIQLNDKLDKLGKNNTSDETKLKNINQSLSIKIFDNSNNLKNSEFLKKTILQNKLIQKNLLNSLNYNNLNYKIFNHLKLKNYFLAPGLRFGGKFIGYPGDPLRYHAHLIINTINWNQDIGLMNIVNGGRLATGVKKVWLIGSERDDDEDEQEDEQDEQEEKDEKVRCFSVEWAGFG</sequence>
<dbReference type="STRING" id="1206466.K0KXB7"/>
<keyword evidence="15" id="KW-1185">Reference proteome</keyword>
<evidence type="ECO:0000256" key="3">
    <source>
        <dbReference type="ARBA" id="ARBA00022694"/>
    </source>
</evidence>
<evidence type="ECO:0000256" key="9">
    <source>
        <dbReference type="PIRSR" id="PIRSR017250-50"/>
    </source>
</evidence>
<feature type="active site" evidence="9">
    <location>
        <position position="213"/>
    </location>
</feature>
<dbReference type="InterPro" id="IPR036167">
    <property type="entry name" value="tRNA_intron_Endo_cat-like_sf"/>
</dbReference>
<reference evidence="14 15" key="1">
    <citation type="journal article" date="2012" name="Eukaryot. Cell">
        <title>Draft genome sequence of Wickerhamomyces ciferrii NRRL Y-1031 F-60-10.</title>
        <authorList>
            <person name="Schneider J."/>
            <person name="Andrea H."/>
            <person name="Blom J."/>
            <person name="Jaenicke S."/>
            <person name="Ruckert C."/>
            <person name="Schorsch C."/>
            <person name="Szczepanowski R."/>
            <person name="Farwick M."/>
            <person name="Goesmann A."/>
            <person name="Puhler A."/>
            <person name="Schaffer S."/>
            <person name="Tauch A."/>
            <person name="Kohler T."/>
            <person name="Brinkrolf K."/>
        </authorList>
    </citation>
    <scope>NUCLEOTIDE SEQUENCE [LARGE SCALE GENOMIC DNA]</scope>
    <source>
        <strain evidence="15">ATCC 14091 / BCRC 22168 / CBS 111 / JCM 3599 / NBRC 0793 / NRRL Y-1031 F-60-10</strain>
    </source>
</reference>
<evidence type="ECO:0000256" key="5">
    <source>
        <dbReference type="ARBA" id="ARBA00059865"/>
    </source>
</evidence>
<evidence type="ECO:0000313" key="15">
    <source>
        <dbReference type="Proteomes" id="UP000009328"/>
    </source>
</evidence>
<comment type="similarity">
    <text evidence="1 8">Belongs to the tRNA-intron endonuclease family.</text>
</comment>
<dbReference type="InterPro" id="IPR011856">
    <property type="entry name" value="tRNA_endonuc-like_dom_sf"/>
</dbReference>
<dbReference type="InterPro" id="IPR016690">
    <property type="entry name" value="TSEN34"/>
</dbReference>
<evidence type="ECO:0000313" key="14">
    <source>
        <dbReference type="EMBL" id="CCH45718.1"/>
    </source>
</evidence>
<dbReference type="InParanoid" id="K0KXB7"/>
<name>K0KXB7_WICCF</name>
<dbReference type="GO" id="GO:0016787">
    <property type="term" value="F:hydrolase activity"/>
    <property type="evidence" value="ECO:0007669"/>
    <property type="project" value="UniProtKB-KW"/>
</dbReference>
<protein>
    <recommendedName>
        <fullName evidence="7 8">tRNA-splicing endonuclease subunit Sen34</fullName>
        <ecNumber evidence="2 8">4.6.1.16</ecNumber>
    </recommendedName>
</protein>
<accession>K0KXB7</accession>
<dbReference type="GO" id="GO:0000214">
    <property type="term" value="C:tRNA-intron endonuclease complex"/>
    <property type="evidence" value="ECO:0007669"/>
    <property type="project" value="UniProtKB-UniRule"/>
</dbReference>
<feature type="domain" description="tRNA intron endonuclease catalytic" evidence="12">
    <location>
        <begin position="185"/>
        <end position="262"/>
    </location>
</feature>
<gene>
    <name evidence="14" type="ORF">BN7_5303</name>
</gene>
<dbReference type="PANTHER" id="PTHR13070">
    <property type="entry name" value="TRNA-SPLICING ENDONUCLEASE SUBUNIT SEN34-RELATED"/>
    <property type="match status" value="1"/>
</dbReference>
<dbReference type="GO" id="GO:0000379">
    <property type="term" value="P:tRNA-type intron splice site recognition and cleavage"/>
    <property type="evidence" value="ECO:0007669"/>
    <property type="project" value="UniProtKB-UniRule"/>
</dbReference>
<dbReference type="CDD" id="cd22363">
    <property type="entry name" value="tRNA-intron_lyase_C"/>
    <property type="match status" value="1"/>
</dbReference>
<dbReference type="InterPro" id="IPR006677">
    <property type="entry name" value="tRNA_intron_Endonuc_cat-like"/>
</dbReference>
<dbReference type="SUPFAM" id="SSF53032">
    <property type="entry name" value="tRNA-intron endonuclease catalytic domain-like"/>
    <property type="match status" value="1"/>
</dbReference>
<comment type="subunit">
    <text evidence="6">Heterotetramer composed of SEN2, SEN15, SEN34 and SEN54. Interacts directly with SEN15.</text>
</comment>
<dbReference type="Gene3D" id="3.40.1350.10">
    <property type="match status" value="1"/>
</dbReference>
<feature type="domain" description="TSEN34 N-terminal" evidence="13">
    <location>
        <begin position="15"/>
        <end position="81"/>
    </location>
</feature>
<dbReference type="EC" id="4.6.1.16" evidence="2 8"/>
<evidence type="ECO:0000259" key="12">
    <source>
        <dbReference type="Pfam" id="PF01974"/>
    </source>
</evidence>
<evidence type="ECO:0000256" key="7">
    <source>
        <dbReference type="ARBA" id="ARBA00070870"/>
    </source>
</evidence>
<feature type="region of interest" description="Disordered" evidence="11">
    <location>
        <begin position="258"/>
        <end position="279"/>
    </location>
</feature>
<dbReference type="FunFam" id="3.40.1350.10:FF:000008">
    <property type="entry name" value="tRNA-splicing endonuclease subunit Sen34"/>
    <property type="match status" value="1"/>
</dbReference>
<evidence type="ECO:0000256" key="4">
    <source>
        <dbReference type="ARBA" id="ARBA00023239"/>
    </source>
</evidence>
<keyword evidence="14" id="KW-0378">Hydrolase</keyword>
<keyword evidence="14" id="KW-0255">Endonuclease</keyword>
<feature type="active site" evidence="9">
    <location>
        <position position="252"/>
    </location>
</feature>